<reference evidence="2 3" key="1">
    <citation type="submission" date="2015-04" db="EMBL/GenBank/DDBJ databases">
        <title>Complete genome sequence of Schizopora paradoxa KUC8140, a cosmopolitan wood degrader in East Asia.</title>
        <authorList>
            <consortium name="DOE Joint Genome Institute"/>
            <person name="Min B."/>
            <person name="Park H."/>
            <person name="Jang Y."/>
            <person name="Kim J.-J."/>
            <person name="Kim K.H."/>
            <person name="Pangilinan J."/>
            <person name="Lipzen A."/>
            <person name="Riley R."/>
            <person name="Grigoriev I.V."/>
            <person name="Spatafora J.W."/>
            <person name="Choi I.-G."/>
        </authorList>
    </citation>
    <scope>NUCLEOTIDE SEQUENCE [LARGE SCALE GENOMIC DNA]</scope>
    <source>
        <strain evidence="2 3">KUC8140</strain>
    </source>
</reference>
<dbReference type="PANTHER" id="PTHR46579">
    <property type="entry name" value="F5/8 TYPE C DOMAIN-CONTAINING PROTEIN-RELATED"/>
    <property type="match status" value="1"/>
</dbReference>
<dbReference type="STRING" id="27342.A0A0H2RLP2"/>
<sequence length="480" mass="54312">MRDVLDSPGWQTMYTDGGPESPYDLVFGLYTDDFRMYGMKIAGKTAKCGLIALYCMNLPPHLRYEPENIFIVAIVPGPSAPDSETISEVLGPIVRDLQTFTDGKILPTHMFPEGIRVRIRIAPVIADSPARALYTGFTGHSATYPCGFCTVHMDDIDKVDPPAWATRDGHQVRFQALVWKGKRSPKAREDEVKKNGVRWTSLHSLAYWDPVKHVVLGVMHNWLEGILEDQLRDLWGIGRSAAKENAMKTALAEENEEESFTDDDVRDSASELEGLEMDNSTLSRLRPRRIRRRSSPTPPASVQSSQNEPSVPSTRYVTLPTWVGRPPVNLGEASHGSLKANDYLVLFSFILPLVVPEFWQGGSSYLSQDASEVSRRSFENVVICTNIVCSFKTSNAEADLYTDRYKRYRRSIGQLYPMWNTKPNHHYAMHNGDIMKFWGPLPPLSEFSGERMNGTLQDINTNKKIRDMEFTMLRQMVRRG</sequence>
<evidence type="ECO:0000256" key="1">
    <source>
        <dbReference type="SAM" id="MobiDB-lite"/>
    </source>
</evidence>
<accession>A0A0H2RLP2</accession>
<dbReference type="Proteomes" id="UP000053477">
    <property type="component" value="Unassembled WGS sequence"/>
</dbReference>
<feature type="compositionally biased region" description="Polar residues" evidence="1">
    <location>
        <begin position="300"/>
        <end position="313"/>
    </location>
</feature>
<feature type="region of interest" description="Disordered" evidence="1">
    <location>
        <begin position="285"/>
        <end position="313"/>
    </location>
</feature>
<dbReference type="AlphaFoldDB" id="A0A0H2RLP2"/>
<feature type="non-terminal residue" evidence="2">
    <location>
        <position position="480"/>
    </location>
</feature>
<name>A0A0H2RLP2_9AGAM</name>
<dbReference type="EMBL" id="KQ086028">
    <property type="protein sequence ID" value="KLO10373.1"/>
    <property type="molecule type" value="Genomic_DNA"/>
</dbReference>
<dbReference type="OrthoDB" id="3269001at2759"/>
<keyword evidence="3" id="KW-1185">Reference proteome</keyword>
<feature type="compositionally biased region" description="Basic residues" evidence="1">
    <location>
        <begin position="285"/>
        <end position="294"/>
    </location>
</feature>
<evidence type="ECO:0000313" key="3">
    <source>
        <dbReference type="Proteomes" id="UP000053477"/>
    </source>
</evidence>
<dbReference type="InParanoid" id="A0A0H2RLP2"/>
<organism evidence="2 3">
    <name type="scientific">Schizopora paradoxa</name>
    <dbReference type="NCBI Taxonomy" id="27342"/>
    <lineage>
        <taxon>Eukaryota</taxon>
        <taxon>Fungi</taxon>
        <taxon>Dikarya</taxon>
        <taxon>Basidiomycota</taxon>
        <taxon>Agaricomycotina</taxon>
        <taxon>Agaricomycetes</taxon>
        <taxon>Hymenochaetales</taxon>
        <taxon>Schizoporaceae</taxon>
        <taxon>Schizopora</taxon>
    </lineage>
</organism>
<proteinExistence type="predicted"/>
<dbReference type="PANTHER" id="PTHR46579:SF2">
    <property type="entry name" value="C2H2-TYPE DOMAIN-CONTAINING PROTEIN"/>
    <property type="match status" value="1"/>
</dbReference>
<evidence type="ECO:0000313" key="2">
    <source>
        <dbReference type="EMBL" id="KLO10373.1"/>
    </source>
</evidence>
<gene>
    <name evidence="2" type="ORF">SCHPADRAFT_809911</name>
</gene>
<protein>
    <submittedName>
        <fullName evidence="2">Uncharacterized protein</fullName>
    </submittedName>
</protein>